<dbReference type="OrthoDB" id="8300278at2759"/>
<keyword evidence="2" id="KW-1185">Reference proteome</keyword>
<accession>A0A8R1UAC7</accession>
<dbReference type="Gene3D" id="1.10.150.120">
    <property type="entry name" value="[2Fe-2S]-binding domain"/>
    <property type="match status" value="1"/>
</dbReference>
<name>A0A2A6D2T4_PRIPA</name>
<accession>A0A2A6D2T4</accession>
<dbReference type="SMART" id="SM01008">
    <property type="entry name" value="Ald_Xan_dh_C"/>
    <property type="match status" value="1"/>
</dbReference>
<dbReference type="InterPro" id="IPR036856">
    <property type="entry name" value="Ald_Oxase/Xan_DH_a/b_sf"/>
</dbReference>
<dbReference type="InterPro" id="IPR016208">
    <property type="entry name" value="Ald_Oxase/xanthine_DH-like"/>
</dbReference>
<dbReference type="PANTHER" id="PTHR11908">
    <property type="entry name" value="XANTHINE DEHYDROGENASE"/>
    <property type="match status" value="1"/>
</dbReference>
<dbReference type="InterPro" id="IPR002888">
    <property type="entry name" value="2Fe-2S-bd"/>
</dbReference>
<sequence length="493" mass="53384">MAAYALLRNNPTPTADEIRSALVGNLCRCTGYRPILEALEKFAKPADGCCMGGRGGCSCKEGDDESAGPEQTVELACGLVDYEQMQKFDETAEIIFPPKLSVASEQRALSINGKRITLYCPTTLETQRIAAFKHGKRFGADDAVLNAAACYDAVTGRCRIAVGAFHKPILLHNSAQLAEHIIILGSNAYDIDDISTSLVEDFKVFSGEKDVEYKANIAKAALNDMFSVLAGDERGGGLSVARDALEPLQLYKAHARILSIDPSEALAVEGVLAYVDARVFSGEKDVEYKANIAKAALNDMFSVLAGDERGGGLSVARDALEPLQLYKAHARILSIDPSEALAVEGVLAYVDARDLPTGGLLRPCQQPFIRMQDNAPVFADGIVESVGQPIGCIVADDVAIARRAAKLVRVEYERLSAILTIEVYTMETFKKIRLIVEAIAARSFIGDMPTICGKSEEEIEAALKARSQFLLDLRSNLYIHSRAKVMGHFFDVL</sequence>
<dbReference type="Gene3D" id="3.90.1170.50">
    <property type="entry name" value="Aldehyde oxidase/xanthine dehydrogenase, a/b hammerhead"/>
    <property type="match status" value="2"/>
</dbReference>
<reference evidence="2" key="1">
    <citation type="journal article" date="2008" name="Nat. Genet.">
        <title>The Pristionchus pacificus genome provides a unique perspective on nematode lifestyle and parasitism.</title>
        <authorList>
            <person name="Dieterich C."/>
            <person name="Clifton S.W."/>
            <person name="Schuster L.N."/>
            <person name="Chinwalla A."/>
            <person name="Delehaunty K."/>
            <person name="Dinkelacker I."/>
            <person name="Fulton L."/>
            <person name="Fulton R."/>
            <person name="Godfrey J."/>
            <person name="Minx P."/>
            <person name="Mitreva M."/>
            <person name="Roeseler W."/>
            <person name="Tian H."/>
            <person name="Witte H."/>
            <person name="Yang S.P."/>
            <person name="Wilson R.K."/>
            <person name="Sommer R.J."/>
        </authorList>
    </citation>
    <scope>NUCLEOTIDE SEQUENCE [LARGE SCALE GENOMIC DNA]</scope>
    <source>
        <strain evidence="2">PS312</strain>
    </source>
</reference>
<dbReference type="Proteomes" id="UP000005239">
    <property type="component" value="Unassembled WGS sequence"/>
</dbReference>
<dbReference type="FunFam" id="1.10.150.120:FF:000008">
    <property type="entry name" value="Probable aldehyde oxidase gad-3"/>
    <property type="match status" value="1"/>
</dbReference>
<dbReference type="InterPro" id="IPR000674">
    <property type="entry name" value="Ald_Oxase/Xan_DH_a/b"/>
</dbReference>
<gene>
    <name evidence="1" type="primary">WBGene00099994</name>
</gene>
<dbReference type="EnsemblMetazoa" id="PPA10440.1">
    <property type="protein sequence ID" value="PPA10440.1"/>
    <property type="gene ID" value="WBGene00099994"/>
</dbReference>
<dbReference type="SUPFAM" id="SSF54665">
    <property type="entry name" value="CO dehydrogenase molybdoprotein N-domain-like"/>
    <property type="match status" value="2"/>
</dbReference>
<dbReference type="SUPFAM" id="SSF47741">
    <property type="entry name" value="CO dehydrogenase ISP C-domain like"/>
    <property type="match status" value="1"/>
</dbReference>
<dbReference type="AlphaFoldDB" id="A0A2A6D2T4"/>
<dbReference type="Pfam" id="PF01799">
    <property type="entry name" value="Fer2_2"/>
    <property type="match status" value="1"/>
</dbReference>
<organism evidence="1 2">
    <name type="scientific">Pristionchus pacificus</name>
    <name type="common">Parasitic nematode worm</name>
    <dbReference type="NCBI Taxonomy" id="54126"/>
    <lineage>
        <taxon>Eukaryota</taxon>
        <taxon>Metazoa</taxon>
        <taxon>Ecdysozoa</taxon>
        <taxon>Nematoda</taxon>
        <taxon>Chromadorea</taxon>
        <taxon>Rhabditida</taxon>
        <taxon>Rhabditina</taxon>
        <taxon>Diplogasteromorpha</taxon>
        <taxon>Diplogasteroidea</taxon>
        <taxon>Neodiplogasteridae</taxon>
        <taxon>Pristionchus</taxon>
    </lineage>
</organism>
<dbReference type="PANTHER" id="PTHR11908:SF139">
    <property type="entry name" value="XANTHINE DEHYDROGENASE-RELATED"/>
    <property type="match status" value="1"/>
</dbReference>
<evidence type="ECO:0000313" key="1">
    <source>
        <dbReference type="EnsemblMetazoa" id="PPA10440.1"/>
    </source>
</evidence>
<dbReference type="InterPro" id="IPR036884">
    <property type="entry name" value="2Fe-2S-bd_dom_sf"/>
</dbReference>
<dbReference type="Pfam" id="PF01315">
    <property type="entry name" value="Ald_Xan_dh_C"/>
    <property type="match status" value="1"/>
</dbReference>
<evidence type="ECO:0000313" key="2">
    <source>
        <dbReference type="Proteomes" id="UP000005239"/>
    </source>
</evidence>
<protein>
    <submittedName>
        <fullName evidence="1">Ald_Xan_dh_C domain-containing protein</fullName>
    </submittedName>
</protein>
<dbReference type="GO" id="GO:0005506">
    <property type="term" value="F:iron ion binding"/>
    <property type="evidence" value="ECO:0007669"/>
    <property type="project" value="InterPro"/>
</dbReference>
<proteinExistence type="predicted"/>
<dbReference type="GO" id="GO:0016491">
    <property type="term" value="F:oxidoreductase activity"/>
    <property type="evidence" value="ECO:0007669"/>
    <property type="project" value="InterPro"/>
</dbReference>
<reference evidence="1" key="2">
    <citation type="submission" date="2022-06" db="UniProtKB">
        <authorList>
            <consortium name="EnsemblMetazoa"/>
        </authorList>
    </citation>
    <scope>IDENTIFICATION</scope>
    <source>
        <strain evidence="1">PS312</strain>
    </source>
</reference>